<dbReference type="AlphaFoldDB" id="A0AAE4ZC05"/>
<feature type="binding site" evidence="5">
    <location>
        <position position="96"/>
    </location>
    <ligand>
        <name>S-adenosyl-L-methionine</name>
        <dbReference type="ChEBI" id="CHEBI:59789"/>
    </ligand>
</feature>
<dbReference type="GO" id="GO:0032259">
    <property type="term" value="P:methylation"/>
    <property type="evidence" value="ECO:0007669"/>
    <property type="project" value="UniProtKB-KW"/>
</dbReference>
<evidence type="ECO:0000256" key="3">
    <source>
        <dbReference type="ARBA" id="ARBA00022679"/>
    </source>
</evidence>
<feature type="binding site" evidence="5">
    <location>
        <position position="75"/>
    </location>
    <ligand>
        <name>S-adenosyl-L-methionine</name>
        <dbReference type="ChEBI" id="CHEBI:59789"/>
    </ligand>
</feature>
<comment type="function">
    <text evidence="5">Methyltransferase required for the conversion of demethylmenaquinol (DMKH2) to menaquinol (MKH2).</text>
</comment>
<dbReference type="PROSITE" id="PS51608">
    <property type="entry name" value="SAM_MT_UBIE"/>
    <property type="match status" value="1"/>
</dbReference>
<comment type="caution">
    <text evidence="5">Lacks conserved residue(s) required for the propagation of feature annotation.</text>
</comment>
<organism evidence="6 7">
    <name type="scientific">Candidatus Kutchimonas denitrificans</name>
    <dbReference type="NCBI Taxonomy" id="3056748"/>
    <lineage>
        <taxon>Bacteria</taxon>
        <taxon>Pseudomonadati</taxon>
        <taxon>Gemmatimonadota</taxon>
        <taxon>Gemmatimonadia</taxon>
        <taxon>Candidatus Palauibacterales</taxon>
        <taxon>Candidatus Palauibacteraceae</taxon>
        <taxon>Candidatus Kutchimonas</taxon>
    </lineage>
</organism>
<dbReference type="EC" id="2.1.1.163" evidence="5"/>
<keyword evidence="2 5" id="KW-0489">Methyltransferase</keyword>
<name>A0AAE4ZC05_9BACT</name>
<dbReference type="EMBL" id="JAACAK010000083">
    <property type="protein sequence ID" value="NIR75596.1"/>
    <property type="molecule type" value="Genomic_DNA"/>
</dbReference>
<dbReference type="PANTHER" id="PTHR43591">
    <property type="entry name" value="METHYLTRANSFERASE"/>
    <property type="match status" value="1"/>
</dbReference>
<dbReference type="InterPro" id="IPR023576">
    <property type="entry name" value="UbiE/COQ5_MeTrFase_CS"/>
</dbReference>
<feature type="binding site" evidence="5">
    <location>
        <begin position="120"/>
        <end position="121"/>
    </location>
    <ligand>
        <name>S-adenosyl-L-methionine</name>
        <dbReference type="ChEBI" id="CHEBI:59789"/>
    </ligand>
</feature>
<dbReference type="GO" id="GO:0043770">
    <property type="term" value="F:demethylmenaquinone methyltransferase activity"/>
    <property type="evidence" value="ECO:0007669"/>
    <property type="project" value="UniProtKB-UniRule"/>
</dbReference>
<accession>A0AAE4ZC05</accession>
<comment type="catalytic activity">
    <reaction evidence="5">
        <text>a 2-demethylmenaquinol + S-adenosyl-L-methionine = a menaquinol + S-adenosyl-L-homocysteine + H(+)</text>
        <dbReference type="Rhea" id="RHEA:42640"/>
        <dbReference type="Rhea" id="RHEA-COMP:9539"/>
        <dbReference type="Rhea" id="RHEA-COMP:9563"/>
        <dbReference type="ChEBI" id="CHEBI:15378"/>
        <dbReference type="ChEBI" id="CHEBI:18151"/>
        <dbReference type="ChEBI" id="CHEBI:55437"/>
        <dbReference type="ChEBI" id="CHEBI:57856"/>
        <dbReference type="ChEBI" id="CHEBI:59789"/>
        <dbReference type="EC" id="2.1.1.163"/>
    </reaction>
</comment>
<comment type="caution">
    <text evidence="6">The sequence shown here is derived from an EMBL/GenBank/DDBJ whole genome shotgun (WGS) entry which is preliminary data.</text>
</comment>
<dbReference type="PROSITE" id="PS01183">
    <property type="entry name" value="UBIE_1"/>
    <property type="match status" value="1"/>
</dbReference>
<evidence type="ECO:0000256" key="1">
    <source>
        <dbReference type="ARBA" id="ARBA00022428"/>
    </source>
</evidence>
<keyword evidence="1 5" id="KW-0474">Menaquinone biosynthesis</keyword>
<dbReference type="InterPro" id="IPR004033">
    <property type="entry name" value="UbiE/COQ5_MeTrFase"/>
</dbReference>
<protein>
    <recommendedName>
        <fullName evidence="5">Demethylmenaquinone methyltransferase</fullName>
        <ecNumber evidence="5">2.1.1.163</ecNumber>
    </recommendedName>
</protein>
<dbReference type="InterPro" id="IPR029063">
    <property type="entry name" value="SAM-dependent_MTases_sf"/>
</dbReference>
<keyword evidence="6" id="KW-0830">Ubiquinone</keyword>
<keyword evidence="4 5" id="KW-0949">S-adenosyl-L-methionine</keyword>
<keyword evidence="3 5" id="KW-0808">Transferase</keyword>
<evidence type="ECO:0000256" key="4">
    <source>
        <dbReference type="ARBA" id="ARBA00022691"/>
    </source>
</evidence>
<sequence length="248" mass="27686">MNRPPHHHRAPLETESSEARARPVREMFSAIAPRYDLLNHLLSLNIDRIWRRRAVDRLGWVARPDGTYLDVCAGTYDLALELARRKGFRGRVVAADFAAPMLRRGLSKIDGVPVLPVCADALRTPFAAAGFDGAMVAFGVRNLADIETGLRELRRLLRPGAPLVILDFAMPTRQPLRTLYRLYFTRVLPFVGRLISKHSYAYRYLPESVLRFAEPDQLAGAMSAAGFGGVEWESQTGGIACIWVGTKE</sequence>
<comment type="similarity">
    <text evidence="5">Belongs to the class I-like SAM-binding methyltransferase superfamily. MenG/UbiE family.</text>
</comment>
<gene>
    <name evidence="5" type="primary">menG</name>
    <name evidence="6" type="ORF">GWO12_10885</name>
</gene>
<proteinExistence type="inferred from homology"/>
<comment type="pathway">
    <text evidence="5">Quinol/quinone metabolism; menaquinone biosynthesis; menaquinol from 1,4-dihydroxy-2-naphthoate: step 2/2.</text>
</comment>
<evidence type="ECO:0000313" key="7">
    <source>
        <dbReference type="Proteomes" id="UP000702544"/>
    </source>
</evidence>
<dbReference type="NCBIfam" id="TIGR01934">
    <property type="entry name" value="MenG_MenH_UbiE"/>
    <property type="match status" value="1"/>
</dbReference>
<dbReference type="GO" id="GO:0009234">
    <property type="term" value="P:menaquinone biosynthetic process"/>
    <property type="evidence" value="ECO:0007669"/>
    <property type="project" value="UniProtKB-UniRule"/>
</dbReference>
<evidence type="ECO:0000256" key="5">
    <source>
        <dbReference type="HAMAP-Rule" id="MF_01813"/>
    </source>
</evidence>
<dbReference type="SUPFAM" id="SSF53335">
    <property type="entry name" value="S-adenosyl-L-methionine-dependent methyltransferases"/>
    <property type="match status" value="1"/>
</dbReference>
<dbReference type="Pfam" id="PF01209">
    <property type="entry name" value="Ubie_methyltran"/>
    <property type="match status" value="1"/>
</dbReference>
<evidence type="ECO:0000313" key="6">
    <source>
        <dbReference type="EMBL" id="NIR75596.1"/>
    </source>
</evidence>
<dbReference type="HAMAP" id="MF_01813">
    <property type="entry name" value="MenG_UbiE_methyltr"/>
    <property type="match status" value="1"/>
</dbReference>
<dbReference type="Gene3D" id="3.40.50.150">
    <property type="entry name" value="Vaccinia Virus protein VP39"/>
    <property type="match status" value="1"/>
</dbReference>
<dbReference type="PANTHER" id="PTHR43591:SF24">
    <property type="entry name" value="2-METHOXY-6-POLYPRENYL-1,4-BENZOQUINOL METHYLASE, MITOCHONDRIAL"/>
    <property type="match status" value="1"/>
</dbReference>
<evidence type="ECO:0000256" key="2">
    <source>
        <dbReference type="ARBA" id="ARBA00022603"/>
    </source>
</evidence>
<reference evidence="6 7" key="1">
    <citation type="submission" date="2020-01" db="EMBL/GenBank/DDBJ databases">
        <title>Genomes assembled from Gulf of Kutch pelagic sediment metagenomes.</title>
        <authorList>
            <person name="Chandrashekar M."/>
            <person name="Mahajan M.S."/>
            <person name="Dave K.J."/>
            <person name="Vatsa P."/>
            <person name="Nathani N.M."/>
        </authorList>
    </citation>
    <scope>NUCLEOTIDE SEQUENCE [LARGE SCALE GENOMIC DNA]</scope>
    <source>
        <strain evidence="6">KS3-K002</strain>
    </source>
</reference>
<dbReference type="Proteomes" id="UP000702544">
    <property type="component" value="Unassembled WGS sequence"/>
</dbReference>